<reference evidence="1" key="1">
    <citation type="submission" date="2010-04" db="EMBL/GenBank/DDBJ databases">
        <authorList>
            <person name="Reid K.E."/>
            <person name="Liao N."/>
            <person name="Chan S."/>
            <person name="Docking R."/>
            <person name="Taylor G."/>
            <person name="Moore R."/>
            <person name="Mayo M."/>
            <person name="Munro S."/>
            <person name="King J."/>
            <person name="Yanchuk A."/>
            <person name="Holt R."/>
            <person name="Jones S."/>
            <person name="Marra M."/>
            <person name="Ritland C.E."/>
            <person name="Ritland K."/>
            <person name="Bohlmann J."/>
        </authorList>
    </citation>
    <scope>NUCLEOTIDE SEQUENCE</scope>
    <source>
        <tissue evidence="1">Bud</tissue>
    </source>
</reference>
<name>D5ACH6_PICSI</name>
<accession>D5ACH6</accession>
<evidence type="ECO:0000313" key="1">
    <source>
        <dbReference type="EMBL" id="ADE77245.1"/>
    </source>
</evidence>
<sequence>MLKARSPLEDKRACAIKQSGAPVLRMKYSNTLSAFETLPQKARAMEPFSQDKNKVST</sequence>
<organism evidence="1">
    <name type="scientific">Picea sitchensis</name>
    <name type="common">Sitka spruce</name>
    <name type="synonym">Pinus sitchensis</name>
    <dbReference type="NCBI Taxonomy" id="3332"/>
    <lineage>
        <taxon>Eukaryota</taxon>
        <taxon>Viridiplantae</taxon>
        <taxon>Streptophyta</taxon>
        <taxon>Embryophyta</taxon>
        <taxon>Tracheophyta</taxon>
        <taxon>Spermatophyta</taxon>
        <taxon>Pinopsida</taxon>
        <taxon>Pinidae</taxon>
        <taxon>Conifers I</taxon>
        <taxon>Pinales</taxon>
        <taxon>Pinaceae</taxon>
        <taxon>Picea</taxon>
    </lineage>
</organism>
<proteinExistence type="evidence at transcript level"/>
<dbReference type="AlphaFoldDB" id="D5ACH6"/>
<dbReference type="EMBL" id="BT123960">
    <property type="protein sequence ID" value="ADE77245.1"/>
    <property type="molecule type" value="mRNA"/>
</dbReference>
<protein>
    <submittedName>
        <fullName evidence="1">Uncharacterized protein</fullName>
    </submittedName>
</protein>